<keyword evidence="4" id="KW-1185">Reference proteome</keyword>
<feature type="domain" description="Transglycosylase SLT" evidence="2">
    <location>
        <begin position="220"/>
        <end position="263"/>
    </location>
</feature>
<dbReference type="InterPro" id="IPR031304">
    <property type="entry name" value="SLT_2"/>
</dbReference>
<dbReference type="GO" id="GO:0009253">
    <property type="term" value="P:peptidoglycan catabolic process"/>
    <property type="evidence" value="ECO:0007669"/>
    <property type="project" value="TreeGrafter"/>
</dbReference>
<feature type="compositionally biased region" description="Low complexity" evidence="1">
    <location>
        <begin position="395"/>
        <end position="416"/>
    </location>
</feature>
<evidence type="ECO:0000256" key="1">
    <source>
        <dbReference type="SAM" id="MobiDB-lite"/>
    </source>
</evidence>
<dbReference type="CDD" id="cd13399">
    <property type="entry name" value="Slt35-like"/>
    <property type="match status" value="1"/>
</dbReference>
<evidence type="ECO:0000313" key="4">
    <source>
        <dbReference type="Proteomes" id="UP000642993"/>
    </source>
</evidence>
<evidence type="ECO:0000259" key="2">
    <source>
        <dbReference type="Pfam" id="PF13406"/>
    </source>
</evidence>
<feature type="compositionally biased region" description="Acidic residues" evidence="1">
    <location>
        <begin position="349"/>
        <end position="358"/>
    </location>
</feature>
<feature type="region of interest" description="Disordered" evidence="1">
    <location>
        <begin position="349"/>
        <end position="438"/>
    </location>
</feature>
<dbReference type="Pfam" id="PF13406">
    <property type="entry name" value="SLT_2"/>
    <property type="match status" value="1"/>
</dbReference>
<accession>A0A927JC14</accession>
<evidence type="ECO:0000313" key="3">
    <source>
        <dbReference type="EMBL" id="MBD8506296.1"/>
    </source>
</evidence>
<dbReference type="PANTHER" id="PTHR30163">
    <property type="entry name" value="MEMBRANE-BOUND LYTIC MUREIN TRANSGLYCOSYLASE B"/>
    <property type="match status" value="1"/>
</dbReference>
<protein>
    <submittedName>
        <fullName evidence="3">Lytic murein transglycosylase</fullName>
    </submittedName>
</protein>
<dbReference type="Gene3D" id="1.10.530.10">
    <property type="match status" value="1"/>
</dbReference>
<dbReference type="PANTHER" id="PTHR30163:SF8">
    <property type="entry name" value="LYTIC MUREIN TRANSGLYCOSYLASE"/>
    <property type="match status" value="1"/>
</dbReference>
<comment type="caution">
    <text evidence="3">The sequence shown here is derived from an EMBL/GenBank/DDBJ whole genome shotgun (WGS) entry which is preliminary data.</text>
</comment>
<dbReference type="EMBL" id="JACYWE010000003">
    <property type="protein sequence ID" value="MBD8506296.1"/>
    <property type="molecule type" value="Genomic_DNA"/>
</dbReference>
<gene>
    <name evidence="3" type="ORF">HT102_07360</name>
</gene>
<dbReference type="InterPro" id="IPR023346">
    <property type="entry name" value="Lysozyme-like_dom_sf"/>
</dbReference>
<sequence>MPKLPRTRSRSTQPGHNPTSVLALAALLPVGLFGIAAGSDLEHADTVAEQARATAVADVSIRHAAASTNEAAVVGIATPELRTPAPLRSARSIAVDDAARAAGLDPDEALAQLDHAIGSALENVAVNLGAFSVPAVMLDAYKRSAATMVDTRPGCGISWTLLAGIGRVESGHASNGAVDINGRTLRPILGPRLDGTTPGTATIRDTDGGQIDGDGEFDRAVGAMQFIPGTWAMYASDGNGDGVSDPHNVYDATLAAAKYLCDAGGDLTVPANQERAILRYNQSRSYLHNVRNWATAYATGVLPTPTDLPPAGILPWELPAPGGPGATTEGSARTLAAELLAQREGEGLEIDAAEESTEPEAPRTPLDDLAELLPPPPNLPCVIFCPPPAPPQAPAPAEQAPAQQAPAQQAPAQQQPAPAPSGPPPIVIPGVGEIQLPF</sequence>
<dbReference type="InterPro" id="IPR043426">
    <property type="entry name" value="MltB-like"/>
</dbReference>
<dbReference type="RefSeq" id="WP_192038739.1">
    <property type="nucleotide sequence ID" value="NZ_JACYWE010000003.1"/>
</dbReference>
<feature type="compositionally biased region" description="Pro residues" evidence="1">
    <location>
        <begin position="417"/>
        <end position="427"/>
    </location>
</feature>
<dbReference type="Proteomes" id="UP000642993">
    <property type="component" value="Unassembled WGS sequence"/>
</dbReference>
<proteinExistence type="predicted"/>
<feature type="compositionally biased region" description="Pro residues" evidence="1">
    <location>
        <begin position="373"/>
        <end position="394"/>
    </location>
</feature>
<name>A0A927JC14_9ACTN</name>
<dbReference type="AlphaFoldDB" id="A0A927JC14"/>
<reference evidence="3" key="1">
    <citation type="submission" date="2020-09" db="EMBL/GenBank/DDBJ databases">
        <title>Hoyosella lacisalsi sp. nov., a halotolerant actinobacterium isolated from soil of Lake Gudzhirganskoe.</title>
        <authorList>
            <person name="Yang Q."/>
            <person name="Guo P.Y."/>
            <person name="Liu S.W."/>
            <person name="Li F.N."/>
            <person name="Sun C.H."/>
        </authorList>
    </citation>
    <scope>NUCLEOTIDE SEQUENCE</scope>
    <source>
        <strain evidence="3">G463</strain>
    </source>
</reference>
<dbReference type="SUPFAM" id="SSF53955">
    <property type="entry name" value="Lysozyme-like"/>
    <property type="match status" value="1"/>
</dbReference>
<organism evidence="3 4">
    <name type="scientific">Lolliginicoccus lacisalsi</name>
    <dbReference type="NCBI Taxonomy" id="2742202"/>
    <lineage>
        <taxon>Bacteria</taxon>
        <taxon>Bacillati</taxon>
        <taxon>Actinomycetota</taxon>
        <taxon>Actinomycetes</taxon>
        <taxon>Mycobacteriales</taxon>
        <taxon>Hoyosellaceae</taxon>
        <taxon>Lolliginicoccus</taxon>
    </lineage>
</organism>
<dbReference type="GO" id="GO:0008933">
    <property type="term" value="F:peptidoglycan lytic transglycosylase activity"/>
    <property type="evidence" value="ECO:0007669"/>
    <property type="project" value="TreeGrafter"/>
</dbReference>